<dbReference type="GO" id="GO:0005524">
    <property type="term" value="F:ATP binding"/>
    <property type="evidence" value="ECO:0007669"/>
    <property type="project" value="UniProtKB-KW"/>
</dbReference>
<dbReference type="InterPro" id="IPR025943">
    <property type="entry name" value="Sigma_54_int_dom_ATP-bd_2"/>
</dbReference>
<dbReference type="Gene3D" id="3.30.450.40">
    <property type="match status" value="1"/>
</dbReference>
<evidence type="ECO:0000313" key="10">
    <source>
        <dbReference type="Proteomes" id="UP000035963"/>
    </source>
</evidence>
<dbReference type="PROSITE" id="PS50045">
    <property type="entry name" value="SIGMA54_INTERACT_4"/>
    <property type="match status" value="1"/>
</dbReference>
<dbReference type="Pfam" id="PF25601">
    <property type="entry name" value="AAA_lid_14"/>
    <property type="match status" value="1"/>
</dbReference>
<dbReference type="Proteomes" id="UP000035963">
    <property type="component" value="Unassembled WGS sequence"/>
</dbReference>
<keyword evidence="2" id="KW-0067">ATP-binding</keyword>
<evidence type="ECO:0000256" key="1">
    <source>
        <dbReference type="ARBA" id="ARBA00022741"/>
    </source>
</evidence>
<dbReference type="InterPro" id="IPR002197">
    <property type="entry name" value="HTH_Fis"/>
</dbReference>
<dbReference type="InterPro" id="IPR029016">
    <property type="entry name" value="GAF-like_dom_sf"/>
</dbReference>
<keyword evidence="4" id="KW-0238">DNA-binding</keyword>
<dbReference type="InterPro" id="IPR027417">
    <property type="entry name" value="P-loop_NTPase"/>
</dbReference>
<dbReference type="InterPro" id="IPR003018">
    <property type="entry name" value="GAF"/>
</dbReference>
<dbReference type="EMBL" id="AEJF01000214">
    <property type="protein sequence ID" value="KLU21514.1"/>
    <property type="molecule type" value="Genomic_DNA"/>
</dbReference>
<keyword evidence="1" id="KW-0547">Nucleotide-binding</keyword>
<dbReference type="GO" id="GO:0043565">
    <property type="term" value="F:sequence-specific DNA binding"/>
    <property type="evidence" value="ECO:0007669"/>
    <property type="project" value="InterPro"/>
</dbReference>
<dbReference type="InterPro" id="IPR058031">
    <property type="entry name" value="AAA_lid_NorR"/>
</dbReference>
<keyword evidence="3" id="KW-0805">Transcription regulation</keyword>
<evidence type="ECO:0000256" key="2">
    <source>
        <dbReference type="ARBA" id="ARBA00022840"/>
    </source>
</evidence>
<dbReference type="SUPFAM" id="SSF55781">
    <property type="entry name" value="GAF domain-like"/>
    <property type="match status" value="1"/>
</dbReference>
<dbReference type="SUPFAM" id="SSF52540">
    <property type="entry name" value="P-loop containing nucleoside triphosphate hydrolases"/>
    <property type="match status" value="1"/>
</dbReference>
<keyword evidence="5" id="KW-0010">Activator</keyword>
<dbReference type="SMART" id="SM00065">
    <property type="entry name" value="GAF"/>
    <property type="match status" value="1"/>
</dbReference>
<dbReference type="Gene3D" id="3.40.50.300">
    <property type="entry name" value="P-loop containing nucleotide triphosphate hydrolases"/>
    <property type="match status" value="1"/>
</dbReference>
<feature type="region of interest" description="Disordered" evidence="7">
    <location>
        <begin position="490"/>
        <end position="515"/>
    </location>
</feature>
<evidence type="ECO:0000256" key="3">
    <source>
        <dbReference type="ARBA" id="ARBA00023015"/>
    </source>
</evidence>
<dbReference type="PROSITE" id="PS00676">
    <property type="entry name" value="SIGMA54_INTERACT_2"/>
    <property type="match status" value="1"/>
</dbReference>
<dbReference type="InterPro" id="IPR025944">
    <property type="entry name" value="Sigma_54_int_dom_CS"/>
</dbReference>
<keyword evidence="6" id="KW-0804">Transcription</keyword>
<evidence type="ECO:0000256" key="7">
    <source>
        <dbReference type="SAM" id="MobiDB-lite"/>
    </source>
</evidence>
<dbReference type="Pfam" id="PF01590">
    <property type="entry name" value="GAF"/>
    <property type="match status" value="1"/>
</dbReference>
<dbReference type="PROSITE" id="PS00675">
    <property type="entry name" value="SIGMA54_INTERACT_1"/>
    <property type="match status" value="1"/>
</dbReference>
<feature type="domain" description="Sigma-54 factor interaction" evidence="8">
    <location>
        <begin position="212"/>
        <end position="440"/>
    </location>
</feature>
<dbReference type="CDD" id="cd00009">
    <property type="entry name" value="AAA"/>
    <property type="match status" value="1"/>
</dbReference>
<evidence type="ECO:0000313" key="9">
    <source>
        <dbReference type="EMBL" id="KLU21514.1"/>
    </source>
</evidence>
<dbReference type="Gene3D" id="1.10.10.60">
    <property type="entry name" value="Homeodomain-like"/>
    <property type="match status" value="1"/>
</dbReference>
<dbReference type="InterPro" id="IPR003593">
    <property type="entry name" value="AAA+_ATPase"/>
</dbReference>
<dbReference type="GO" id="GO:0006355">
    <property type="term" value="P:regulation of DNA-templated transcription"/>
    <property type="evidence" value="ECO:0007669"/>
    <property type="project" value="InterPro"/>
</dbReference>
<proteinExistence type="predicted"/>
<dbReference type="PRINTS" id="PR01590">
    <property type="entry name" value="HTHFIS"/>
</dbReference>
<dbReference type="PANTHER" id="PTHR32071">
    <property type="entry name" value="TRANSCRIPTIONAL REGULATORY PROTEIN"/>
    <property type="match status" value="1"/>
</dbReference>
<dbReference type="PATRIC" id="fig|908627.4.peg.7984"/>
<dbReference type="Gene3D" id="1.10.8.60">
    <property type="match status" value="1"/>
</dbReference>
<gene>
    <name evidence="9" type="ORF">EOS_35700</name>
</gene>
<keyword evidence="10" id="KW-1185">Reference proteome</keyword>
<dbReference type="InterPro" id="IPR002078">
    <property type="entry name" value="Sigma_54_int"/>
</dbReference>
<dbReference type="Pfam" id="PF00158">
    <property type="entry name" value="Sigma54_activat"/>
    <property type="match status" value="1"/>
</dbReference>
<evidence type="ECO:0000256" key="4">
    <source>
        <dbReference type="ARBA" id="ARBA00023125"/>
    </source>
</evidence>
<comment type="caution">
    <text evidence="9">The sequence shown here is derived from an EMBL/GenBank/DDBJ whole genome shotgun (WGS) entry which is preliminary data.</text>
</comment>
<dbReference type="AlphaFoldDB" id="A0A0J1CLX3"/>
<protein>
    <submittedName>
        <fullName evidence="9">Fis family transcriptional regulator</fullName>
    </submittedName>
</protein>
<evidence type="ECO:0000259" key="8">
    <source>
        <dbReference type="PROSITE" id="PS50045"/>
    </source>
</evidence>
<evidence type="ECO:0000256" key="6">
    <source>
        <dbReference type="ARBA" id="ARBA00023163"/>
    </source>
</evidence>
<dbReference type="PANTHER" id="PTHR32071:SF117">
    <property type="entry name" value="PTS-DEPENDENT DIHYDROXYACETONE KINASE OPERON REGULATORY PROTEIN-RELATED"/>
    <property type="match status" value="1"/>
</dbReference>
<organism evidence="9 10">
    <name type="scientific">Caballeronia mineralivorans PML1(12)</name>
    <dbReference type="NCBI Taxonomy" id="908627"/>
    <lineage>
        <taxon>Bacteria</taxon>
        <taxon>Pseudomonadati</taxon>
        <taxon>Pseudomonadota</taxon>
        <taxon>Betaproteobacteria</taxon>
        <taxon>Burkholderiales</taxon>
        <taxon>Burkholderiaceae</taxon>
        <taxon>Caballeronia</taxon>
    </lineage>
</organism>
<name>A0A0J1CLX3_9BURK</name>
<dbReference type="SMART" id="SM00382">
    <property type="entry name" value="AAA"/>
    <property type="match status" value="1"/>
</dbReference>
<dbReference type="Pfam" id="PF02954">
    <property type="entry name" value="HTH_8"/>
    <property type="match status" value="1"/>
</dbReference>
<dbReference type="PROSITE" id="PS00688">
    <property type="entry name" value="SIGMA54_INTERACT_3"/>
    <property type="match status" value="1"/>
</dbReference>
<dbReference type="FunFam" id="3.40.50.300:FF:000006">
    <property type="entry name" value="DNA-binding transcriptional regulator NtrC"/>
    <property type="match status" value="1"/>
</dbReference>
<evidence type="ECO:0000256" key="5">
    <source>
        <dbReference type="ARBA" id="ARBA00023159"/>
    </source>
</evidence>
<accession>A0A0J1CLX3</accession>
<reference evidence="9 10" key="1">
    <citation type="journal article" date="2015" name="Genome Announc.">
        <title>Draft Genome Sequence of Burkholderia sp. Strain PML1(12), an Ectomycorrhizosphere-Inhabiting Bacterium with Effective Mineral-Weathering Ability.</title>
        <authorList>
            <person name="Uroz S."/>
            <person name="Oger P."/>
        </authorList>
    </citation>
    <scope>NUCLEOTIDE SEQUENCE [LARGE SCALE GENOMIC DNA]</scope>
    <source>
        <strain evidence="10">PML1(12)</strain>
    </source>
</reference>
<sequence>MDSQAVDAFGSDVSPTYWHKREMLLLQQVMCLIGRSPSHEAVLHEMLRLMSELLGLARGRIVLRDDHGNTCCIRYAHGLTPAEVERGRYALGEGITGKVIATGQLLVEQDIDNQSSFLARAVERSRLPEGPVTFIALPIKSGQHTIGALACHRIRGHNRALADDLMLLRILATLTGQLLDLHAGLRQKTWALERENAMLERAIETDIARYGIVGTSPAVLHAMSQLERVSDTSASVLLLGESGTGKELFARALHLASPRRDKPFIKLNCAAIPESLFEAELFGHERGAFTSATGRRAGWFEQADTGTLFLDEIGELPRNMQTKLLRALQEGTISRLGGKQEIQVDVRLVAATNRDLKLDVKNGLFRQDLYYRINVIPIRLPSLAERREDIPVLALHFLNQTNQAHQRNVNLGADAIRRLQQQPWPGNIRELENVIKRIVLLADEPIVDSDDIGRFLPAEESPTASEAEGHSDPSALAALAAACATGAVRPYSDARSHSPGELRQAVAQSGGNKSRAAQLLGLTTRQFAYRWEKYELDSTDEAPAAALPPSS</sequence>
<dbReference type="InterPro" id="IPR025662">
    <property type="entry name" value="Sigma_54_int_dom_ATP-bd_1"/>
</dbReference>